<sequence length="72" mass="8341">MNERIKELALDAGLLLYIDHETPRHYFIDAGDDQENVEKFAELIVKECANFLKDTLDDDFAADQLEEHFGIK</sequence>
<protein>
    <submittedName>
        <fullName evidence="1">Uncharacterized protein</fullName>
    </submittedName>
</protein>
<proteinExistence type="predicted"/>
<organism evidence="1">
    <name type="scientific">uncultured Caudovirales phage</name>
    <dbReference type="NCBI Taxonomy" id="2100421"/>
    <lineage>
        <taxon>Viruses</taxon>
        <taxon>Duplodnaviria</taxon>
        <taxon>Heunggongvirae</taxon>
        <taxon>Uroviricota</taxon>
        <taxon>Caudoviricetes</taxon>
        <taxon>Peduoviridae</taxon>
        <taxon>Maltschvirus</taxon>
        <taxon>Maltschvirus maltsch</taxon>
    </lineage>
</organism>
<evidence type="ECO:0000313" key="1">
    <source>
        <dbReference type="EMBL" id="CAB5220772.1"/>
    </source>
</evidence>
<gene>
    <name evidence="1" type="ORF">UFOVP245_25</name>
</gene>
<name>A0A6J7WVR1_9CAUD</name>
<accession>A0A6J7WVR1</accession>
<reference evidence="1" key="1">
    <citation type="submission" date="2020-05" db="EMBL/GenBank/DDBJ databases">
        <authorList>
            <person name="Chiriac C."/>
            <person name="Salcher M."/>
            <person name="Ghai R."/>
            <person name="Kavagutti S V."/>
        </authorList>
    </citation>
    <scope>NUCLEOTIDE SEQUENCE</scope>
</reference>
<dbReference type="EMBL" id="LR798287">
    <property type="protein sequence ID" value="CAB5220772.1"/>
    <property type="molecule type" value="Genomic_DNA"/>
</dbReference>